<dbReference type="OMA" id="MEAHANK"/>
<evidence type="ECO:0000256" key="3">
    <source>
        <dbReference type="ARBA" id="ARBA00022679"/>
    </source>
</evidence>
<name>A0A151U752_CAJCA</name>
<proteinExistence type="predicted"/>
<keyword evidence="11" id="KW-0229">DNA integration</keyword>
<keyword evidence="10" id="KW-0460">Magnesium</keyword>
<keyword evidence="4" id="KW-0548">Nucleotidyltransferase</keyword>
<feature type="region of interest" description="Disordered" evidence="17">
    <location>
        <begin position="125"/>
        <end position="146"/>
    </location>
</feature>
<dbReference type="EC" id="2.7.7.49" evidence="1"/>
<evidence type="ECO:0000313" key="20">
    <source>
        <dbReference type="EMBL" id="KYP75124.1"/>
    </source>
</evidence>
<evidence type="ECO:0000256" key="17">
    <source>
        <dbReference type="SAM" id="MobiDB-lite"/>
    </source>
</evidence>
<dbReference type="InterPro" id="IPR043128">
    <property type="entry name" value="Rev_trsase/Diguanyl_cyclase"/>
</dbReference>
<dbReference type="InterPro" id="IPR043502">
    <property type="entry name" value="DNA/RNA_pol_sf"/>
</dbReference>
<dbReference type="Gramene" id="C.cajan_07615.t">
    <property type="protein sequence ID" value="C.cajan_07615.t.cds1"/>
    <property type="gene ID" value="C.cajan_07615"/>
</dbReference>
<evidence type="ECO:0000256" key="15">
    <source>
        <dbReference type="ARBA" id="ARBA00023172"/>
    </source>
</evidence>
<dbReference type="InterPro" id="IPR036397">
    <property type="entry name" value="RNaseH_sf"/>
</dbReference>
<feature type="domain" description="Reverse transcriptase" evidence="18">
    <location>
        <begin position="475"/>
        <end position="654"/>
    </location>
</feature>
<evidence type="ECO:0000259" key="18">
    <source>
        <dbReference type="PROSITE" id="PS50878"/>
    </source>
</evidence>
<protein>
    <recommendedName>
        <fullName evidence="1">RNA-directed DNA polymerase</fullName>
        <ecNumber evidence="1">2.7.7.49</ecNumber>
    </recommendedName>
</protein>
<dbReference type="PROSITE" id="PS50994">
    <property type="entry name" value="INTEGRASE"/>
    <property type="match status" value="1"/>
</dbReference>
<dbReference type="PROSITE" id="PS00141">
    <property type="entry name" value="ASP_PROTEASE"/>
    <property type="match status" value="1"/>
</dbReference>
<keyword evidence="2" id="KW-0645">Protease</keyword>
<dbReference type="Gene3D" id="2.40.70.10">
    <property type="entry name" value="Acid Proteases"/>
    <property type="match status" value="1"/>
</dbReference>
<evidence type="ECO:0000256" key="16">
    <source>
        <dbReference type="SAM" id="Coils"/>
    </source>
</evidence>
<dbReference type="Pfam" id="PF24626">
    <property type="entry name" value="SH3_Tf2-1"/>
    <property type="match status" value="1"/>
</dbReference>
<evidence type="ECO:0000256" key="9">
    <source>
        <dbReference type="ARBA" id="ARBA00022801"/>
    </source>
</evidence>
<keyword evidence="13" id="KW-0239">DNA-directed DNA polymerase</keyword>
<keyword evidence="12" id="KW-0695">RNA-directed DNA polymerase</keyword>
<feature type="region of interest" description="Disordered" evidence="17">
    <location>
        <begin position="1343"/>
        <end position="1362"/>
    </location>
</feature>
<evidence type="ECO:0000313" key="21">
    <source>
        <dbReference type="Proteomes" id="UP000075243"/>
    </source>
</evidence>
<evidence type="ECO:0000256" key="6">
    <source>
        <dbReference type="ARBA" id="ARBA00022723"/>
    </source>
</evidence>
<evidence type="ECO:0000256" key="4">
    <source>
        <dbReference type="ARBA" id="ARBA00022695"/>
    </source>
</evidence>
<dbReference type="Gene3D" id="3.10.10.10">
    <property type="entry name" value="HIV Type 1 Reverse Transcriptase, subunit A, domain 1"/>
    <property type="match status" value="1"/>
</dbReference>
<evidence type="ECO:0000256" key="2">
    <source>
        <dbReference type="ARBA" id="ARBA00022670"/>
    </source>
</evidence>
<dbReference type="PANTHER" id="PTHR37984">
    <property type="entry name" value="PROTEIN CBG26694"/>
    <property type="match status" value="1"/>
</dbReference>
<keyword evidence="6" id="KW-0479">Metal-binding</keyword>
<dbReference type="CDD" id="cd09274">
    <property type="entry name" value="RNase_HI_RT_Ty3"/>
    <property type="match status" value="1"/>
</dbReference>
<feature type="region of interest" description="Disordered" evidence="17">
    <location>
        <begin position="1402"/>
        <end position="1424"/>
    </location>
</feature>
<dbReference type="InterPro" id="IPR005162">
    <property type="entry name" value="Retrotrans_gag_dom"/>
</dbReference>
<dbReference type="InterPro" id="IPR056924">
    <property type="entry name" value="SH3_Tf2-1"/>
</dbReference>
<dbReference type="PROSITE" id="PS50878">
    <property type="entry name" value="RT_POL"/>
    <property type="match status" value="1"/>
</dbReference>
<organism evidence="20 21">
    <name type="scientific">Cajanus cajan</name>
    <name type="common">Pigeon pea</name>
    <name type="synonym">Cajanus indicus</name>
    <dbReference type="NCBI Taxonomy" id="3821"/>
    <lineage>
        <taxon>Eukaryota</taxon>
        <taxon>Viridiplantae</taxon>
        <taxon>Streptophyta</taxon>
        <taxon>Embryophyta</taxon>
        <taxon>Tracheophyta</taxon>
        <taxon>Spermatophyta</taxon>
        <taxon>Magnoliopsida</taxon>
        <taxon>eudicotyledons</taxon>
        <taxon>Gunneridae</taxon>
        <taxon>Pentapetalae</taxon>
        <taxon>rosids</taxon>
        <taxon>fabids</taxon>
        <taxon>Fabales</taxon>
        <taxon>Fabaceae</taxon>
        <taxon>Papilionoideae</taxon>
        <taxon>50 kb inversion clade</taxon>
        <taxon>NPAAA clade</taxon>
        <taxon>indigoferoid/millettioid clade</taxon>
        <taxon>Phaseoleae</taxon>
        <taxon>Cajanus</taxon>
    </lineage>
</organism>
<dbReference type="SUPFAM" id="SSF50630">
    <property type="entry name" value="Acid proteases"/>
    <property type="match status" value="1"/>
</dbReference>
<evidence type="ECO:0000256" key="8">
    <source>
        <dbReference type="ARBA" id="ARBA00022759"/>
    </source>
</evidence>
<keyword evidence="8" id="KW-0255">Endonuclease</keyword>
<dbReference type="Pfam" id="PF00078">
    <property type="entry name" value="RVT_1"/>
    <property type="match status" value="1"/>
</dbReference>
<keyword evidence="3" id="KW-0808">Transferase</keyword>
<evidence type="ECO:0000256" key="10">
    <source>
        <dbReference type="ARBA" id="ARBA00022842"/>
    </source>
</evidence>
<dbReference type="Gene3D" id="3.30.70.270">
    <property type="match status" value="2"/>
</dbReference>
<dbReference type="GO" id="GO:0004190">
    <property type="term" value="F:aspartic-type endopeptidase activity"/>
    <property type="evidence" value="ECO:0007669"/>
    <property type="project" value="UniProtKB-KW"/>
</dbReference>
<evidence type="ECO:0000256" key="13">
    <source>
        <dbReference type="ARBA" id="ARBA00022932"/>
    </source>
</evidence>
<dbReference type="GO" id="GO:0046872">
    <property type="term" value="F:metal ion binding"/>
    <property type="evidence" value="ECO:0007669"/>
    <property type="project" value="UniProtKB-KW"/>
</dbReference>
<dbReference type="InterPro" id="IPR021109">
    <property type="entry name" value="Peptidase_aspartic_dom_sf"/>
</dbReference>
<dbReference type="InterPro" id="IPR012337">
    <property type="entry name" value="RNaseH-like_sf"/>
</dbReference>
<dbReference type="GO" id="GO:0004519">
    <property type="term" value="F:endonuclease activity"/>
    <property type="evidence" value="ECO:0007669"/>
    <property type="project" value="UniProtKB-KW"/>
</dbReference>
<evidence type="ECO:0000256" key="14">
    <source>
        <dbReference type="ARBA" id="ARBA00023125"/>
    </source>
</evidence>
<dbReference type="Proteomes" id="UP000075243">
    <property type="component" value="Chromosome 2"/>
</dbReference>
<sequence>MVAFYMKGDALSWFKWMLHNQQLSDWHAFERALELRFGPTGYENFRAELFKLRQHTTVTEYQQRFEKISNRVYGLPPDAIVDCFYSGLLPEIRRELAILKPTTVSQAIGLSKLIEAKIRDSKPKIPLNRLPPLPSPPATTTSPLPIKRLSPTQVQERRAQGLCFNCDAKYHPGHKCQTPKFLLLMTDDPPPDPISPFPNPCLLTDPPDTETPLISFDQDTPPAIHFHLSAQAISGCPSPQTLRFKGSILGLPVSVLIDTGSSHNILQPRIANHLHIPITPTPQFPVMVGNGSHIFCVGLCPDVALTLHSHTFSIPFYLLPIQGADVVLGIEWLRTLGPIVSDFSIPTMSFTISDTPITLQGDTNFTPTPATYHQLCHLLHTNAIASFHLLSFQPLDPTPSAVSPNIPTLTHPNPAIEDLLLQFSHVFLAPTGLPPNRPHNHHIPLLPTVSPINLKPYRYPHVHKEVMSSIISEMLQEGLIIPSTSPYSSPVILVKKKDGSWRFCVDYRALNAITVKDKFPIPTIDELLDELGSASLFSKIDLRSGYHQIRVHPPDTHKTAFRTFDGHYEFLVMPFGLTNAPSTFQAAMNDLFRPHLRKFVLVFFDDILVYSSNLNDHLIHLKLVLELLTTNQFFAKYSKCVFAEPNIAYLGHLISAQGVQPDPEKIKAILEWPRPHDLTTLRAFLGLTGFYRRFIRHYATIAAPLTDLLRSSFLWSCDTEQAFAALQRALAQAPVLVLPNFELPFDLETDASSVAIGAVLSQNGHPIAFFSKKLCPRMQSASVYAREMFAITESVKKWRQYFIGKPFRILTDQKSLKFLLSQAIQTPEQHKWTMKLQGYTFDIIYRPGRDNVVADALSRCFPKPTPVFEALSTSVPTILASLREYYQSDSAGRALVNKYTSDSAASLNFQFSQGLLMFKDKIFVPAIDGLRQSLIQEFHSTPHAGHSGFKPSLARLSASFYWPGIYKDTKKLVQSCLTCQQNKYYPVKHQGLLQPLPIPQKVWDDISMDFITHLPNSHGHTVIWVIVDRLSKFSHFLALPTKFTAPDLATRFSVEIVRLHGIPKSIVSDRDRVFLSHFWKELFRLQGTHLRFSSAYHPESDGQTEVVNRSLEAYLRCFTTDHPRRWYRYLHLAEYWYNTTTHSAIGMPPFQALYGRKPPSLLDHVPTAPTSSLALVSLQQRQEIMQTLKQNLTRTRQQMEAHANKSRRDVSFEVGDWVLLRLQRHRQTSLRTTTQTKLSPRFHGPFPVESRIGKVAYRLTLPPQARIHPVFHVSVLRRFKGTPPSSLPQLPTHLCDPTTPVQVTTTPSSLNVSPSHLNPPFNVPTDPPPLQPLSPSPTWIPLKSTRSLPTNSTSKSSTPIGIRGMLPKVPSSPLIQNISSATFTDVAAGPIQDFVDKVLANGPGIDSSPNAIEGSEEKRAKRSIQKPNWHADYVFN</sequence>
<dbReference type="Pfam" id="PF17917">
    <property type="entry name" value="RT_RNaseH"/>
    <property type="match status" value="1"/>
</dbReference>
<feature type="coiled-coil region" evidence="16">
    <location>
        <begin position="1178"/>
        <end position="1209"/>
    </location>
</feature>
<keyword evidence="21" id="KW-1185">Reference proteome</keyword>
<dbReference type="FunFam" id="3.10.10.10:FF:000007">
    <property type="entry name" value="Retrovirus-related Pol polyprotein from transposon 17.6-like Protein"/>
    <property type="match status" value="1"/>
</dbReference>
<dbReference type="Pfam" id="PF08284">
    <property type="entry name" value="RVP_2"/>
    <property type="match status" value="1"/>
</dbReference>
<evidence type="ECO:0000256" key="5">
    <source>
        <dbReference type="ARBA" id="ARBA00022722"/>
    </source>
</evidence>
<keyword evidence="5" id="KW-0540">Nuclease</keyword>
<reference evidence="20 21" key="1">
    <citation type="journal article" date="2012" name="Nat. Biotechnol.">
        <title>Draft genome sequence of pigeonpea (Cajanus cajan), an orphan legume crop of resource-poor farmers.</title>
        <authorList>
            <person name="Varshney R.K."/>
            <person name="Chen W."/>
            <person name="Li Y."/>
            <person name="Bharti A.K."/>
            <person name="Saxena R.K."/>
            <person name="Schlueter J.A."/>
            <person name="Donoghue M.T."/>
            <person name="Azam S."/>
            <person name="Fan G."/>
            <person name="Whaley A.M."/>
            <person name="Farmer A.D."/>
            <person name="Sheridan J."/>
            <person name="Iwata A."/>
            <person name="Tuteja R."/>
            <person name="Penmetsa R.V."/>
            <person name="Wu W."/>
            <person name="Upadhyaya H.D."/>
            <person name="Yang S.P."/>
            <person name="Shah T."/>
            <person name="Saxena K.B."/>
            <person name="Michael T."/>
            <person name="McCombie W.R."/>
            <person name="Yang B."/>
            <person name="Zhang G."/>
            <person name="Yang H."/>
            <person name="Wang J."/>
            <person name="Spillane C."/>
            <person name="Cook D.R."/>
            <person name="May G.D."/>
            <person name="Xu X."/>
            <person name="Jackson S.A."/>
        </authorList>
    </citation>
    <scope>NUCLEOTIDE SEQUENCE [LARGE SCALE GENOMIC DNA]</scope>
    <source>
        <strain evidence="21">cv. Asha</strain>
    </source>
</reference>
<feature type="domain" description="Integrase catalytic" evidence="19">
    <location>
        <begin position="993"/>
        <end position="1157"/>
    </location>
</feature>
<dbReference type="CDD" id="cd00303">
    <property type="entry name" value="retropepsin_like"/>
    <property type="match status" value="1"/>
</dbReference>
<dbReference type="GO" id="GO:0015074">
    <property type="term" value="P:DNA integration"/>
    <property type="evidence" value="ECO:0007669"/>
    <property type="project" value="UniProtKB-KW"/>
</dbReference>
<dbReference type="CDD" id="cd01647">
    <property type="entry name" value="RT_LTR"/>
    <property type="match status" value="1"/>
</dbReference>
<dbReference type="GO" id="GO:0003887">
    <property type="term" value="F:DNA-directed DNA polymerase activity"/>
    <property type="evidence" value="ECO:0007669"/>
    <property type="project" value="UniProtKB-KW"/>
</dbReference>
<dbReference type="InterPro" id="IPR041373">
    <property type="entry name" value="RT_RNaseH"/>
</dbReference>
<evidence type="ECO:0000256" key="11">
    <source>
        <dbReference type="ARBA" id="ARBA00022908"/>
    </source>
</evidence>
<keyword evidence="16" id="KW-0175">Coiled coil</keyword>
<evidence type="ECO:0000256" key="12">
    <source>
        <dbReference type="ARBA" id="ARBA00022918"/>
    </source>
</evidence>
<feature type="compositionally biased region" description="Polar residues" evidence="17">
    <location>
        <begin position="1344"/>
        <end position="1359"/>
    </location>
</feature>
<dbReference type="InterPro" id="IPR001969">
    <property type="entry name" value="Aspartic_peptidase_AS"/>
</dbReference>
<evidence type="ECO:0000259" key="19">
    <source>
        <dbReference type="PROSITE" id="PS50994"/>
    </source>
</evidence>
<gene>
    <name evidence="20" type="ORF">KK1_007822</name>
</gene>
<evidence type="ECO:0000256" key="1">
    <source>
        <dbReference type="ARBA" id="ARBA00012493"/>
    </source>
</evidence>
<keyword evidence="14" id="KW-0238">DNA-binding</keyword>
<dbReference type="Gene3D" id="1.10.340.70">
    <property type="match status" value="1"/>
</dbReference>
<dbReference type="GO" id="GO:0006310">
    <property type="term" value="P:DNA recombination"/>
    <property type="evidence" value="ECO:0007669"/>
    <property type="project" value="UniProtKB-KW"/>
</dbReference>
<dbReference type="SUPFAM" id="SSF56672">
    <property type="entry name" value="DNA/RNA polymerases"/>
    <property type="match status" value="1"/>
</dbReference>
<dbReference type="GO" id="GO:0006508">
    <property type="term" value="P:proteolysis"/>
    <property type="evidence" value="ECO:0007669"/>
    <property type="project" value="UniProtKB-KW"/>
</dbReference>
<keyword evidence="9" id="KW-0378">Hydrolase</keyword>
<dbReference type="Pfam" id="PF03732">
    <property type="entry name" value="Retrotrans_gag"/>
    <property type="match status" value="1"/>
</dbReference>
<keyword evidence="7" id="KW-0064">Aspartyl protease</keyword>
<dbReference type="SUPFAM" id="SSF53098">
    <property type="entry name" value="Ribonuclease H-like"/>
    <property type="match status" value="1"/>
</dbReference>
<dbReference type="Pfam" id="PF17921">
    <property type="entry name" value="Integrase_H2C2"/>
    <property type="match status" value="1"/>
</dbReference>
<evidence type="ECO:0000256" key="7">
    <source>
        <dbReference type="ARBA" id="ARBA00022750"/>
    </source>
</evidence>
<dbReference type="PANTHER" id="PTHR37984:SF5">
    <property type="entry name" value="PROTEIN NYNRIN-LIKE"/>
    <property type="match status" value="1"/>
</dbReference>
<dbReference type="InterPro" id="IPR000477">
    <property type="entry name" value="RT_dom"/>
</dbReference>
<keyword evidence="15" id="KW-0233">DNA recombination</keyword>
<dbReference type="GO" id="GO:0003677">
    <property type="term" value="F:DNA binding"/>
    <property type="evidence" value="ECO:0007669"/>
    <property type="project" value="UniProtKB-KW"/>
</dbReference>
<dbReference type="Gene3D" id="3.30.420.10">
    <property type="entry name" value="Ribonuclease H-like superfamily/Ribonuclease H"/>
    <property type="match status" value="1"/>
</dbReference>
<dbReference type="GO" id="GO:0003964">
    <property type="term" value="F:RNA-directed DNA polymerase activity"/>
    <property type="evidence" value="ECO:0007669"/>
    <property type="project" value="UniProtKB-KW"/>
</dbReference>
<dbReference type="InterPro" id="IPR001584">
    <property type="entry name" value="Integrase_cat-core"/>
</dbReference>
<dbReference type="InterPro" id="IPR041588">
    <property type="entry name" value="Integrase_H2C2"/>
</dbReference>
<dbReference type="FunFam" id="3.30.70.270:FF:000020">
    <property type="entry name" value="Transposon Tf2-6 polyprotein-like Protein"/>
    <property type="match status" value="1"/>
</dbReference>
<accession>A0A151U752</accession>
<dbReference type="EMBL" id="CM003604">
    <property type="protein sequence ID" value="KYP75124.1"/>
    <property type="molecule type" value="Genomic_DNA"/>
</dbReference>
<dbReference type="InterPro" id="IPR050951">
    <property type="entry name" value="Retrovirus_Pol_polyprotein"/>
</dbReference>